<evidence type="ECO:0000313" key="2">
    <source>
        <dbReference type="EMBL" id="KAG2506862.1"/>
    </source>
</evidence>
<evidence type="ECO:0008006" key="4">
    <source>
        <dbReference type="Google" id="ProtNLM"/>
    </source>
</evidence>
<proteinExistence type="predicted"/>
<feature type="compositionally biased region" description="Low complexity" evidence="1">
    <location>
        <begin position="29"/>
        <end position="44"/>
    </location>
</feature>
<evidence type="ECO:0000313" key="3">
    <source>
        <dbReference type="Proteomes" id="UP000785171"/>
    </source>
</evidence>
<organism evidence="2 3">
    <name type="scientific">Phytophthora kernoviae</name>
    <dbReference type="NCBI Taxonomy" id="325452"/>
    <lineage>
        <taxon>Eukaryota</taxon>
        <taxon>Sar</taxon>
        <taxon>Stramenopiles</taxon>
        <taxon>Oomycota</taxon>
        <taxon>Peronosporomycetes</taxon>
        <taxon>Peronosporales</taxon>
        <taxon>Peronosporaceae</taxon>
        <taxon>Phytophthora</taxon>
    </lineage>
</organism>
<reference evidence="2" key="1">
    <citation type="journal article" date="2015" name="Genom Data">
        <title>Genome sequences of six Phytophthora species associated with forests in New Zealand.</title>
        <authorList>
            <person name="Studholme D.J."/>
            <person name="McDougal R.L."/>
            <person name="Sambles C."/>
            <person name="Hansen E."/>
            <person name="Hardy G."/>
            <person name="Grant M."/>
            <person name="Ganley R.J."/>
            <person name="Williams N.M."/>
        </authorList>
    </citation>
    <scope>NUCLEOTIDE SEQUENCE</scope>
    <source>
        <strain evidence="2">NZFS 2646</strain>
    </source>
</reference>
<dbReference type="Proteomes" id="UP000785171">
    <property type="component" value="Unassembled WGS sequence"/>
</dbReference>
<accession>A0A8T0LLJ4</accession>
<sequence length="400" mass="44292">MSLLLQDDDLEALDAALSFVDTYIPPPVDSAHASSSDSAPYSEAEISPAASEDDTMQLGEELNELLMSTLLPSASDMLIEFQPPTPQYVLPSPLAPLTTNITTRQKLRREKAERENARLKLVLEGQIKLARSMEALLQKRARQQVSECEGYVGSKGRSQGHTLDYLTDKHTFDALIASVETAYRELDDVFAINGLQGCETSRREVRMREGANGMYLDTSSNKALPFTKQAVGAAVWNHFKGTKKHRGNYYDKSAKNLGTTADTVIEDFKMEFISKSTRADFRVKQVHRRYIETDREVVVWVTSVHSLDEGKSRPFAGLGFTEKGYVVIKTPTSPTLMNGGYSVLQMCSIVVPQKVDRCAQDATTVGAFTEFALNVIVANATVSQEMIENVLLDQALDYPT</sequence>
<name>A0A8T0LLJ4_9STRA</name>
<evidence type="ECO:0000256" key="1">
    <source>
        <dbReference type="SAM" id="MobiDB-lite"/>
    </source>
</evidence>
<dbReference type="PANTHER" id="PTHR35796">
    <property type="entry name" value="HYPOTHETICAL CYTOSOLIC PROTEIN"/>
    <property type="match status" value="1"/>
</dbReference>
<comment type="caution">
    <text evidence="2">The sequence shown here is derived from an EMBL/GenBank/DDBJ whole genome shotgun (WGS) entry which is preliminary data.</text>
</comment>
<feature type="region of interest" description="Disordered" evidence="1">
    <location>
        <begin position="29"/>
        <end position="53"/>
    </location>
</feature>
<reference evidence="2" key="2">
    <citation type="submission" date="2020-06" db="EMBL/GenBank/DDBJ databases">
        <authorList>
            <person name="Studholme D.J."/>
        </authorList>
    </citation>
    <scope>NUCLEOTIDE SEQUENCE</scope>
    <source>
        <strain evidence="2">NZFS 2646</strain>
    </source>
</reference>
<protein>
    <recommendedName>
        <fullName evidence="4">M96 mating-specific protein family</fullName>
    </recommendedName>
</protein>
<dbReference type="EMBL" id="JPWV03000667">
    <property type="protein sequence ID" value="KAG2506862.1"/>
    <property type="molecule type" value="Genomic_DNA"/>
</dbReference>
<dbReference type="AlphaFoldDB" id="A0A8T0LLJ4"/>
<gene>
    <name evidence="2" type="ORF">JM16_008887</name>
</gene>
<dbReference type="PANTHER" id="PTHR35796:SF3">
    <property type="entry name" value="BHLH DOMAIN-CONTAINING PROTEIN"/>
    <property type="match status" value="1"/>
</dbReference>